<feature type="region of interest" description="Disordered" evidence="1">
    <location>
        <begin position="1"/>
        <end position="101"/>
    </location>
</feature>
<organism evidence="2">
    <name type="scientific">uncultured Actinomycetospora sp</name>
    <dbReference type="NCBI Taxonomy" id="1135996"/>
    <lineage>
        <taxon>Bacteria</taxon>
        <taxon>Bacillati</taxon>
        <taxon>Actinomycetota</taxon>
        <taxon>Actinomycetes</taxon>
        <taxon>Pseudonocardiales</taxon>
        <taxon>Pseudonocardiaceae</taxon>
        <taxon>Actinomycetospora</taxon>
        <taxon>environmental samples</taxon>
    </lineage>
</organism>
<name>A0A6J4JST9_9PSEU</name>
<feature type="compositionally biased region" description="Low complexity" evidence="1">
    <location>
        <begin position="52"/>
        <end position="62"/>
    </location>
</feature>
<protein>
    <submittedName>
        <fullName evidence="2">Transcription_WhiD</fullName>
    </submittedName>
</protein>
<accession>A0A6J4JST9</accession>
<feature type="compositionally biased region" description="Low complexity" evidence="1">
    <location>
        <begin position="28"/>
        <end position="40"/>
    </location>
</feature>
<dbReference type="AlphaFoldDB" id="A0A6J4JST9"/>
<gene>
    <name evidence="2" type="ORF">AVDCRST_MAG54-4090</name>
</gene>
<evidence type="ECO:0000313" key="2">
    <source>
        <dbReference type="EMBL" id="CAA9286611.1"/>
    </source>
</evidence>
<sequence>DRHLAPPRPPVRPLGVAAPRRVSGQGHRAVLPPGGRARPAPGQPGGVRQGRLRLLPRPAAVPRPRPRRPRAVRRLGRLVRARARGHHRRPGHPHRPCRSLL</sequence>
<evidence type="ECO:0000256" key="1">
    <source>
        <dbReference type="SAM" id="MobiDB-lite"/>
    </source>
</evidence>
<feature type="non-terminal residue" evidence="2">
    <location>
        <position position="1"/>
    </location>
</feature>
<proteinExistence type="predicted"/>
<feature type="non-terminal residue" evidence="2">
    <location>
        <position position="101"/>
    </location>
</feature>
<feature type="compositionally biased region" description="Basic residues" evidence="1">
    <location>
        <begin position="64"/>
        <end position="101"/>
    </location>
</feature>
<dbReference type="EMBL" id="CADCTH010000514">
    <property type="protein sequence ID" value="CAA9286611.1"/>
    <property type="molecule type" value="Genomic_DNA"/>
</dbReference>
<reference evidence="2" key="1">
    <citation type="submission" date="2020-02" db="EMBL/GenBank/DDBJ databases">
        <authorList>
            <person name="Meier V. D."/>
        </authorList>
    </citation>
    <scope>NUCLEOTIDE SEQUENCE</scope>
    <source>
        <strain evidence="2">AVDCRST_MAG54</strain>
    </source>
</reference>
<feature type="compositionally biased region" description="Pro residues" evidence="1">
    <location>
        <begin position="1"/>
        <end position="12"/>
    </location>
</feature>